<gene>
    <name evidence="1" type="ORF">HNR73_000825</name>
</gene>
<accession>A0A841FGK5</accession>
<evidence type="ECO:0000313" key="2">
    <source>
        <dbReference type="Proteomes" id="UP000548476"/>
    </source>
</evidence>
<comment type="caution">
    <text evidence="1">The sequence shown here is derived from an EMBL/GenBank/DDBJ whole genome shotgun (WGS) entry which is preliminary data.</text>
</comment>
<name>A0A841FGK5_9ACTN</name>
<proteinExistence type="predicted"/>
<dbReference type="EMBL" id="JACHGT010000002">
    <property type="protein sequence ID" value="MBB6032978.1"/>
    <property type="molecule type" value="Genomic_DNA"/>
</dbReference>
<dbReference type="Gene3D" id="3.30.1310.10">
    <property type="entry name" value="Nucleoid-associated protein YbaB-like domain"/>
    <property type="match status" value="1"/>
</dbReference>
<evidence type="ECO:0000313" key="1">
    <source>
        <dbReference type="EMBL" id="MBB6032978.1"/>
    </source>
</evidence>
<dbReference type="AlphaFoldDB" id="A0A841FGK5"/>
<keyword evidence="2" id="KW-1185">Reference proteome</keyword>
<dbReference type="Proteomes" id="UP000548476">
    <property type="component" value="Unassembled WGS sequence"/>
</dbReference>
<organism evidence="1 2">
    <name type="scientific">Phytomonospora endophytica</name>
    <dbReference type="NCBI Taxonomy" id="714109"/>
    <lineage>
        <taxon>Bacteria</taxon>
        <taxon>Bacillati</taxon>
        <taxon>Actinomycetota</taxon>
        <taxon>Actinomycetes</taxon>
        <taxon>Micromonosporales</taxon>
        <taxon>Micromonosporaceae</taxon>
        <taxon>Phytomonospora</taxon>
    </lineage>
</organism>
<reference evidence="1 2" key="1">
    <citation type="submission" date="2020-08" db="EMBL/GenBank/DDBJ databases">
        <title>Genomic Encyclopedia of Type Strains, Phase IV (KMG-IV): sequencing the most valuable type-strain genomes for metagenomic binning, comparative biology and taxonomic classification.</title>
        <authorList>
            <person name="Goeker M."/>
        </authorList>
    </citation>
    <scope>NUCLEOTIDE SEQUENCE [LARGE SCALE GENOMIC DNA]</scope>
    <source>
        <strain evidence="1 2">YIM 65646</strain>
    </source>
</reference>
<protein>
    <recommendedName>
        <fullName evidence="3">YbaB/EbfC family DNA-binding protein</fullName>
    </recommendedName>
</protein>
<dbReference type="InterPro" id="IPR036894">
    <property type="entry name" value="YbaB-like_sf"/>
</dbReference>
<evidence type="ECO:0008006" key="3">
    <source>
        <dbReference type="Google" id="ProtNLM"/>
    </source>
</evidence>
<sequence>MEQRPFEMPELPEDQDDRLRLAREMLDSLPPDPAHEETRRILDAMPTSAELAAMERERELLGAAVAGLEEARYEGKDKDGLVRVVMDYSGDPAELEFTVGAARAGTRGLAEAIVKAWDAAETSRSDGMVEYAEAVADAERRLRGQR</sequence>
<dbReference type="RefSeq" id="WP_184785902.1">
    <property type="nucleotide sequence ID" value="NZ_BONT01000020.1"/>
</dbReference>